<reference evidence="1 2" key="1">
    <citation type="submission" date="2019-04" db="EMBL/GenBank/DDBJ databases">
        <title>Shimia ponticola sp. nov., isolated from seawater.</title>
        <authorList>
            <person name="Kim Y.-O."/>
            <person name="Yoon J.-H."/>
        </authorList>
    </citation>
    <scope>NUCLEOTIDE SEQUENCE [LARGE SCALE GENOMIC DNA]</scope>
    <source>
        <strain evidence="1 2">MYP11</strain>
    </source>
</reference>
<evidence type="ECO:0000313" key="2">
    <source>
        <dbReference type="Proteomes" id="UP000306602"/>
    </source>
</evidence>
<proteinExistence type="predicted"/>
<dbReference type="AlphaFoldDB" id="A0A4S4NFG5"/>
<dbReference type="Proteomes" id="UP000306602">
    <property type="component" value="Unassembled WGS sequence"/>
</dbReference>
<sequence length="464" mass="49719">MLDIVDAIYNVEASALFYTRPTPDIGALLTELNTRLAGQDGCHLSVSPLSHADWWLLACEKFHIMVAFSEEKDTRPAIDASAIAPITAIRRFDYVQAAQSHTAHVRVEVGDGNAPLPPEARVIMQEFGEAKICDAALKMQALHWTTRFIAENPGFLAMYFGPSERMFCPDELTAAGDTPDKLLRHPVPGLPEQGPNGNDGYSLNLRNPEHLGAPAISLEGLPVSVPLATAVTLLDSLMAARARGKLALEHGRVLKPSAKLTFYVREEPATPDAPLGRFVLSLWKDRGHDKPRAVPAPVPEVPAQPATSGLPSFVAAEAPATVPAAQAPAMPHPAPQTPSDMVDMAAPTPRRVKAAAAPAEPEPLMAPVEAPLPPQPEDEWNDMAQPAPRPGLMSRLMRAVSFDTKLKIASIATVLAVTFWANPYADFTGGFDTTGAPAPVVMAQLAGDLRLFADTQLLPLFDTP</sequence>
<organism evidence="1 2">
    <name type="scientific">Aliishimia ponticola</name>
    <dbReference type="NCBI Taxonomy" id="2499833"/>
    <lineage>
        <taxon>Bacteria</taxon>
        <taxon>Pseudomonadati</taxon>
        <taxon>Pseudomonadota</taxon>
        <taxon>Alphaproteobacteria</taxon>
        <taxon>Rhodobacterales</taxon>
        <taxon>Paracoccaceae</taxon>
        <taxon>Aliishimia</taxon>
    </lineage>
</organism>
<protein>
    <submittedName>
        <fullName evidence="1">Uncharacterized protein</fullName>
    </submittedName>
</protein>
<dbReference type="RefSeq" id="WP_136461172.1">
    <property type="nucleotide sequence ID" value="NZ_SRKY01000001.1"/>
</dbReference>
<keyword evidence="2" id="KW-1185">Reference proteome</keyword>
<evidence type="ECO:0000313" key="1">
    <source>
        <dbReference type="EMBL" id="THH38279.1"/>
    </source>
</evidence>
<dbReference type="EMBL" id="SRKY01000001">
    <property type="protein sequence ID" value="THH38279.1"/>
    <property type="molecule type" value="Genomic_DNA"/>
</dbReference>
<gene>
    <name evidence="1" type="ORF">E4Z66_01520</name>
</gene>
<dbReference type="OrthoDB" id="7719707at2"/>
<accession>A0A4S4NFG5</accession>
<name>A0A4S4NFG5_9RHOB</name>
<comment type="caution">
    <text evidence="1">The sequence shown here is derived from an EMBL/GenBank/DDBJ whole genome shotgun (WGS) entry which is preliminary data.</text>
</comment>